<evidence type="ECO:0000256" key="7">
    <source>
        <dbReference type="RuleBase" id="RU003345"/>
    </source>
</evidence>
<organism evidence="9 10">
    <name type="scientific">Holothuria leucospilota</name>
    <name type="common">Black long sea cucumber</name>
    <name type="synonym">Mertensiothuria leucospilota</name>
    <dbReference type="NCBI Taxonomy" id="206669"/>
    <lineage>
        <taxon>Eukaryota</taxon>
        <taxon>Metazoa</taxon>
        <taxon>Echinodermata</taxon>
        <taxon>Eleutherozoa</taxon>
        <taxon>Echinozoa</taxon>
        <taxon>Holothuroidea</taxon>
        <taxon>Aspidochirotacea</taxon>
        <taxon>Aspidochirotida</taxon>
        <taxon>Holothuriidae</taxon>
        <taxon>Holothuria</taxon>
    </lineage>
</organism>
<dbReference type="CDD" id="cd07130">
    <property type="entry name" value="ALDH_F7_AASADH"/>
    <property type="match status" value="1"/>
</dbReference>
<feature type="active site" evidence="6">
    <location>
        <position position="295"/>
    </location>
</feature>
<accession>A0A9Q1BN57</accession>
<dbReference type="PROSITE" id="PS00687">
    <property type="entry name" value="ALDEHYDE_DEHYDR_GLU"/>
    <property type="match status" value="1"/>
</dbReference>
<gene>
    <name evidence="9" type="ORF">HOLleu_29220</name>
</gene>
<dbReference type="Gene3D" id="3.40.605.10">
    <property type="entry name" value="Aldehyde Dehydrogenase, Chain A, domain 1"/>
    <property type="match status" value="1"/>
</dbReference>
<dbReference type="Proteomes" id="UP001152320">
    <property type="component" value="Chromosome 14"/>
</dbReference>
<evidence type="ECO:0000313" key="10">
    <source>
        <dbReference type="Proteomes" id="UP001152320"/>
    </source>
</evidence>
<keyword evidence="10" id="KW-1185">Reference proteome</keyword>
<evidence type="ECO:0000256" key="5">
    <source>
        <dbReference type="ARBA" id="ARBA00024226"/>
    </source>
</evidence>
<dbReference type="GO" id="GO:0004029">
    <property type="term" value="F:aldehyde dehydrogenase (NAD+) activity"/>
    <property type="evidence" value="ECO:0007669"/>
    <property type="project" value="UniProtKB-EC"/>
</dbReference>
<evidence type="ECO:0000256" key="2">
    <source>
        <dbReference type="ARBA" id="ARBA00011881"/>
    </source>
</evidence>
<evidence type="ECO:0000256" key="6">
    <source>
        <dbReference type="PROSITE-ProRule" id="PRU10007"/>
    </source>
</evidence>
<dbReference type="InterPro" id="IPR044638">
    <property type="entry name" value="ALDH7A1-like"/>
</dbReference>
<dbReference type="Gene3D" id="3.40.309.10">
    <property type="entry name" value="Aldehyde Dehydrogenase, Chain A, domain 2"/>
    <property type="match status" value="1"/>
</dbReference>
<dbReference type="InterPro" id="IPR016163">
    <property type="entry name" value="Ald_DH_C"/>
</dbReference>
<name>A0A9Q1BN57_HOLLE</name>
<dbReference type="InterPro" id="IPR015590">
    <property type="entry name" value="Aldehyde_DH_dom"/>
</dbReference>
<dbReference type="EMBL" id="JAIZAY010000014">
    <property type="protein sequence ID" value="KAJ8029747.1"/>
    <property type="molecule type" value="Genomic_DNA"/>
</dbReference>
<sequence length="538" mass="57806">MSFLLRRACHTFKPWVCSKGLHTSCPALSNLLIDSGRYPFLHELGLTSDNDGVNGSFTGGSGEVIESICPANGQPIARVRQGSLADYEKIIQSTKEAWHVWSDIPAPQRGEIVRLVGHALRDKKHQLGSLVSLEVGKIITEGDGEVQEFIDICDYSVGLSRMLGGQVFPSERPGHSLIEQYNPLGAIGVITAFNFPVAVFGWNASIGLVCGNTLVWKGAPSTPLTTVAVTRIMQKVLEENNLPKAICSSICGGAEIGEAMASDKRLPLVSFTGSTPVGNKVGTIVQKRFGKSILELGGNNAILVMDDADLNLVIPATLFASVGTAGQRCTTTRRLIVHESLHDAVVERLKKAYSQLRIGDPLDADTLYGPVHSPQGVEIFHKAVESAKSQGGTIEYGGKVIDRPGFYVEPTLITGLSHDAKVVQTESFVPVLYVLKVKDLDEAISWNNEVDQGLSSSLFTKNPENIFKWIGHKGSDCGIVNVNIPTNGAEIGGAFGGEKATGGGRESGSDAWKQYMRRSTCTINYSSELPLAQGVKFE</sequence>
<evidence type="ECO:0000256" key="1">
    <source>
        <dbReference type="ARBA" id="ARBA00009986"/>
    </source>
</evidence>
<comment type="caution">
    <text evidence="9">The sequence shown here is derived from an EMBL/GenBank/DDBJ whole genome shotgun (WGS) entry which is preliminary data.</text>
</comment>
<dbReference type="InterPro" id="IPR016162">
    <property type="entry name" value="Ald_DH_N"/>
</dbReference>
<dbReference type="PANTHER" id="PTHR43521">
    <property type="entry name" value="ALPHA-AMINOADIPIC SEMIALDEHYDE DEHYDROGENASE"/>
    <property type="match status" value="1"/>
</dbReference>
<feature type="domain" description="Aldehyde dehydrogenase" evidence="8">
    <location>
        <begin position="60"/>
        <end position="519"/>
    </location>
</feature>
<evidence type="ECO:0000256" key="3">
    <source>
        <dbReference type="ARBA" id="ARBA00023002"/>
    </source>
</evidence>
<protein>
    <recommendedName>
        <fullName evidence="5">aldehyde dehydrogenase (NAD(+))</fullName>
        <ecNumber evidence="5">1.2.1.3</ecNumber>
    </recommendedName>
</protein>
<dbReference type="EC" id="1.2.1.3" evidence="5"/>
<dbReference type="AlphaFoldDB" id="A0A9Q1BN57"/>
<reference evidence="9" key="1">
    <citation type="submission" date="2021-10" db="EMBL/GenBank/DDBJ databases">
        <title>Tropical sea cucumber genome reveals ecological adaptation and Cuvierian tubules defense mechanism.</title>
        <authorList>
            <person name="Chen T."/>
        </authorList>
    </citation>
    <scope>NUCLEOTIDE SEQUENCE</scope>
    <source>
        <strain evidence="9">Nanhai2018</strain>
        <tissue evidence="9">Muscle</tissue>
    </source>
</reference>
<evidence type="ECO:0000313" key="9">
    <source>
        <dbReference type="EMBL" id="KAJ8029747.1"/>
    </source>
</evidence>
<evidence type="ECO:0000259" key="8">
    <source>
        <dbReference type="Pfam" id="PF00171"/>
    </source>
</evidence>
<dbReference type="OrthoDB" id="310895at2759"/>
<dbReference type="InterPro" id="IPR029510">
    <property type="entry name" value="Ald_DH_CS_GLU"/>
</dbReference>
<dbReference type="PANTHER" id="PTHR43521:SF1">
    <property type="entry name" value="ALPHA-AMINOADIPIC SEMIALDEHYDE DEHYDROGENASE"/>
    <property type="match status" value="1"/>
</dbReference>
<comment type="similarity">
    <text evidence="1 7">Belongs to the aldehyde dehydrogenase family.</text>
</comment>
<keyword evidence="4" id="KW-0520">NAD</keyword>
<dbReference type="InterPro" id="IPR016161">
    <property type="entry name" value="Ald_DH/histidinol_DH"/>
</dbReference>
<evidence type="ECO:0000256" key="4">
    <source>
        <dbReference type="ARBA" id="ARBA00023027"/>
    </source>
</evidence>
<dbReference type="SUPFAM" id="SSF53720">
    <property type="entry name" value="ALDH-like"/>
    <property type="match status" value="1"/>
</dbReference>
<keyword evidence="3 7" id="KW-0560">Oxidoreductase</keyword>
<dbReference type="FunFam" id="3.40.309.10:FF:000018">
    <property type="entry name" value="Alpha-aminoadipic semialdehyde dehydrogenase"/>
    <property type="match status" value="1"/>
</dbReference>
<proteinExistence type="inferred from homology"/>
<comment type="subunit">
    <text evidence="2">Homotetramer.</text>
</comment>
<dbReference type="Pfam" id="PF00171">
    <property type="entry name" value="Aldedh"/>
    <property type="match status" value="1"/>
</dbReference>